<dbReference type="Gene3D" id="3.30.428.10">
    <property type="entry name" value="HIT-like"/>
    <property type="match status" value="1"/>
</dbReference>
<dbReference type="InterPro" id="IPR011146">
    <property type="entry name" value="HIT-like"/>
</dbReference>
<dbReference type="AlphaFoldDB" id="A0A7W1WQA7"/>
<protein>
    <submittedName>
        <fullName evidence="3">HIT family protein</fullName>
    </submittedName>
</protein>
<dbReference type="SUPFAM" id="SSF54197">
    <property type="entry name" value="HIT-like"/>
    <property type="match status" value="1"/>
</dbReference>
<dbReference type="PANTHER" id="PTHR46648:SF1">
    <property type="entry name" value="ADENOSINE 5'-MONOPHOSPHORAMIDASE HNT1"/>
    <property type="match status" value="1"/>
</dbReference>
<evidence type="ECO:0000313" key="4">
    <source>
        <dbReference type="Proteomes" id="UP000535491"/>
    </source>
</evidence>
<accession>A0A7W1WQA7</accession>
<dbReference type="InterPro" id="IPR036265">
    <property type="entry name" value="HIT-like_sf"/>
</dbReference>
<feature type="domain" description="HIT" evidence="2">
    <location>
        <begin position="44"/>
        <end position="114"/>
    </location>
</feature>
<keyword evidence="4" id="KW-1185">Reference proteome</keyword>
<dbReference type="InterPro" id="IPR001310">
    <property type="entry name" value="Histidine_triad_HIT"/>
</dbReference>
<dbReference type="PANTHER" id="PTHR46648">
    <property type="entry name" value="HIT FAMILY PROTEIN 1"/>
    <property type="match status" value="1"/>
</dbReference>
<organism evidence="3 4">
    <name type="scientific">Paenactinomyces guangxiensis</name>
    <dbReference type="NCBI Taxonomy" id="1490290"/>
    <lineage>
        <taxon>Bacteria</taxon>
        <taxon>Bacillati</taxon>
        <taxon>Bacillota</taxon>
        <taxon>Bacilli</taxon>
        <taxon>Bacillales</taxon>
        <taxon>Thermoactinomycetaceae</taxon>
        <taxon>Paenactinomyces</taxon>
    </lineage>
</organism>
<evidence type="ECO:0000259" key="2">
    <source>
        <dbReference type="PROSITE" id="PS51084"/>
    </source>
</evidence>
<dbReference type="PROSITE" id="PS51084">
    <property type="entry name" value="HIT_2"/>
    <property type="match status" value="1"/>
</dbReference>
<dbReference type="Pfam" id="PF01230">
    <property type="entry name" value="HIT"/>
    <property type="match status" value="1"/>
</dbReference>
<evidence type="ECO:0000313" key="3">
    <source>
        <dbReference type="EMBL" id="MBA4494062.1"/>
    </source>
</evidence>
<sequence>MPDCFICKKHRSEISTKAGWIYGDEHLQVFHRPLLGQEKKVYLGYLMIEPNRHIQGLDELEDIEAQAVGVMQARLSRILKRELKAEHVYSFVIGNHVPHLHIHIVPRYPGAPREYWGVRIDEWPDAPRGGQAEIMTICEKLRESLILENKS</sequence>
<dbReference type="EMBL" id="JACEIQ010000005">
    <property type="protein sequence ID" value="MBA4494062.1"/>
    <property type="molecule type" value="Genomic_DNA"/>
</dbReference>
<reference evidence="3 4" key="1">
    <citation type="submission" date="2020-07" db="EMBL/GenBank/DDBJ databases">
        <authorList>
            <person name="Feng H."/>
        </authorList>
    </citation>
    <scope>NUCLEOTIDE SEQUENCE [LARGE SCALE GENOMIC DNA]</scope>
    <source>
        <strain evidence="4">s-10</strain>
    </source>
</reference>
<comment type="caution">
    <text evidence="3">The sequence shown here is derived from an EMBL/GenBank/DDBJ whole genome shotgun (WGS) entry which is preliminary data.</text>
</comment>
<gene>
    <name evidence="3" type="ORF">H1191_07065</name>
</gene>
<proteinExistence type="predicted"/>
<feature type="short sequence motif" description="Histidine triad motif" evidence="1">
    <location>
        <begin position="99"/>
        <end position="103"/>
    </location>
</feature>
<evidence type="ECO:0000256" key="1">
    <source>
        <dbReference type="PROSITE-ProRule" id="PRU00464"/>
    </source>
</evidence>
<dbReference type="Proteomes" id="UP000535491">
    <property type="component" value="Unassembled WGS sequence"/>
</dbReference>
<name>A0A7W1WQA7_9BACL</name>
<dbReference type="RefSeq" id="WP_181751304.1">
    <property type="nucleotide sequence ID" value="NZ_JACEIQ010000005.1"/>
</dbReference>
<dbReference type="GO" id="GO:0009117">
    <property type="term" value="P:nucleotide metabolic process"/>
    <property type="evidence" value="ECO:0007669"/>
    <property type="project" value="TreeGrafter"/>
</dbReference>
<dbReference type="GO" id="GO:0003824">
    <property type="term" value="F:catalytic activity"/>
    <property type="evidence" value="ECO:0007669"/>
    <property type="project" value="InterPro"/>
</dbReference>